<name>A0A5P2GGK5_9BACT</name>
<gene>
    <name evidence="2" type="ORF">E0W69_002790</name>
</gene>
<feature type="domain" description="TRASH" evidence="1">
    <location>
        <begin position="271"/>
        <end position="308"/>
    </location>
</feature>
<dbReference type="Gene3D" id="3.40.50.880">
    <property type="match status" value="1"/>
</dbReference>
<dbReference type="CDD" id="cd03139">
    <property type="entry name" value="GATase1_PfpI_2"/>
    <property type="match status" value="1"/>
</dbReference>
<dbReference type="KEGG" id="arac:E0W69_002790"/>
<dbReference type="InterPro" id="IPR002818">
    <property type="entry name" value="DJ-1/PfpI"/>
</dbReference>
<sequence length="314" mass="34653">MFCTLLVLSCQNKKQDKDIEPFRSHPESIMELFPQPKVEIKTVGIYLYNGYSPLDAMGPYSVFTHIMGAKVFFIAKQKEIVEDGAGLKVMVDTSISEVKHLDILLIPGGLAQTYTETKDTSLLNWIRNIDRTSKYTTSVCTGAWVLGAAGLLKDKNATTHWFAKSILAKEFGANIENKRYTHSGKYWTAAGVSAGIDLSLALLNDIAGEHFTKATMLDMEYNPQPPFQGGSEGNSDKSMVEGLRAIYNEGVHPATHPNESLKNLHYDSPKDLVCGMSLGMGIGVTAYYKGKLYGFCSSTCKEAFLRNPESYTTK</sequence>
<keyword evidence="3" id="KW-1185">Reference proteome</keyword>
<dbReference type="EMBL" id="CP044016">
    <property type="protein sequence ID" value="QES90891.1"/>
    <property type="molecule type" value="Genomic_DNA"/>
</dbReference>
<evidence type="ECO:0000259" key="1">
    <source>
        <dbReference type="SMART" id="SM00746"/>
    </source>
</evidence>
<reference evidence="2 3" key="1">
    <citation type="submission" date="2019-09" db="EMBL/GenBank/DDBJ databases">
        <title>Complete genome sequence of Arachidicoccus sp. B3-10 isolated from apple orchard soil.</title>
        <authorList>
            <person name="Kim H.S."/>
            <person name="Han K.-I."/>
            <person name="Suh M.K."/>
            <person name="Lee K.C."/>
            <person name="Eom M.K."/>
            <person name="Kim J.-S."/>
            <person name="Kang S.W."/>
            <person name="Sin Y."/>
            <person name="Lee J.-S."/>
        </authorList>
    </citation>
    <scope>NUCLEOTIDE SEQUENCE [LARGE SCALE GENOMIC DNA]</scope>
    <source>
        <strain evidence="2 3">B3-10</strain>
    </source>
</reference>
<proteinExistence type="predicted"/>
<dbReference type="AlphaFoldDB" id="A0A5P2GGK5"/>
<evidence type="ECO:0000313" key="3">
    <source>
        <dbReference type="Proteomes" id="UP000292424"/>
    </source>
</evidence>
<dbReference type="GO" id="GO:0006355">
    <property type="term" value="P:regulation of DNA-templated transcription"/>
    <property type="evidence" value="ECO:0007669"/>
    <property type="project" value="TreeGrafter"/>
</dbReference>
<dbReference type="OrthoDB" id="6382410at2"/>
<dbReference type="PANTHER" id="PTHR43130">
    <property type="entry name" value="ARAC-FAMILY TRANSCRIPTIONAL REGULATOR"/>
    <property type="match status" value="1"/>
</dbReference>
<dbReference type="InterPro" id="IPR007029">
    <property type="entry name" value="YHS_dom"/>
</dbReference>
<dbReference type="InterPro" id="IPR029062">
    <property type="entry name" value="Class_I_gatase-like"/>
</dbReference>
<dbReference type="Pfam" id="PF01965">
    <property type="entry name" value="DJ-1_PfpI"/>
    <property type="match status" value="1"/>
</dbReference>
<dbReference type="Pfam" id="PF04945">
    <property type="entry name" value="YHS"/>
    <property type="match status" value="1"/>
</dbReference>
<protein>
    <submittedName>
        <fullName evidence="2">YHS domain-containing protein</fullName>
    </submittedName>
</protein>
<dbReference type="SUPFAM" id="SSF52317">
    <property type="entry name" value="Class I glutamine amidotransferase-like"/>
    <property type="match status" value="1"/>
</dbReference>
<organism evidence="2 3">
    <name type="scientific">Rhizosphaericola mali</name>
    <dbReference type="NCBI Taxonomy" id="2545455"/>
    <lineage>
        <taxon>Bacteria</taxon>
        <taxon>Pseudomonadati</taxon>
        <taxon>Bacteroidota</taxon>
        <taxon>Chitinophagia</taxon>
        <taxon>Chitinophagales</taxon>
        <taxon>Chitinophagaceae</taxon>
        <taxon>Rhizosphaericola</taxon>
    </lineage>
</organism>
<accession>A0A5P2GGK5</accession>
<dbReference type="Proteomes" id="UP000292424">
    <property type="component" value="Chromosome"/>
</dbReference>
<dbReference type="PANTHER" id="PTHR43130:SF2">
    <property type="entry name" value="DJ-1_PFPI DOMAIN-CONTAINING PROTEIN"/>
    <property type="match status" value="1"/>
</dbReference>
<dbReference type="InterPro" id="IPR052158">
    <property type="entry name" value="INH-QAR"/>
</dbReference>
<dbReference type="SMART" id="SM00746">
    <property type="entry name" value="TRASH"/>
    <property type="match status" value="1"/>
</dbReference>
<dbReference type="InterPro" id="IPR011017">
    <property type="entry name" value="TRASH_dom"/>
</dbReference>
<evidence type="ECO:0000313" key="2">
    <source>
        <dbReference type="EMBL" id="QES90891.1"/>
    </source>
</evidence>